<protein>
    <submittedName>
        <fullName evidence="2">Uncharacterized protein</fullName>
    </submittedName>
</protein>
<feature type="compositionally biased region" description="Basic and acidic residues" evidence="1">
    <location>
        <begin position="53"/>
        <end position="65"/>
    </location>
</feature>
<dbReference type="Proteomes" id="UP001521184">
    <property type="component" value="Unassembled WGS sequence"/>
</dbReference>
<keyword evidence="3" id="KW-1185">Reference proteome</keyword>
<sequence length="160" mass="17718">MAETLKVDREPPWKFPIEHRSASSSPLASSITLSYHGDGPEDREDDGPGRTTSSDRPRLITEVDAKPPSPPPPFRREETLSPSKRLKLDDPSARREQPDERKPARAESKERSGGKPRGSSAGGEPKGKKLACPYFKQNQRREGRPVACIHPGFSNVARLK</sequence>
<feature type="compositionally biased region" description="Low complexity" evidence="1">
    <location>
        <begin position="22"/>
        <end position="34"/>
    </location>
</feature>
<dbReference type="EMBL" id="JAKEKT020000085">
    <property type="protein sequence ID" value="KAL1637715.1"/>
    <property type="molecule type" value="Genomic_DNA"/>
</dbReference>
<feature type="compositionally biased region" description="Basic and acidic residues" evidence="1">
    <location>
        <begin position="1"/>
        <end position="21"/>
    </location>
</feature>
<gene>
    <name evidence="2" type="ORF">SLS58_009141</name>
</gene>
<reference evidence="2 3" key="1">
    <citation type="journal article" date="2023" name="Plant Dis.">
        <title>First Report of Diplodia intermedia Causing Canker and Dieback Diseases on Apple Trees in Canada.</title>
        <authorList>
            <person name="Ellouze W."/>
            <person name="Ilyukhin E."/>
            <person name="Sulman M."/>
            <person name="Ali S."/>
        </authorList>
    </citation>
    <scope>NUCLEOTIDE SEQUENCE [LARGE SCALE GENOMIC DNA]</scope>
    <source>
        <strain evidence="2 3">M45-28</strain>
    </source>
</reference>
<evidence type="ECO:0000256" key="1">
    <source>
        <dbReference type="SAM" id="MobiDB-lite"/>
    </source>
</evidence>
<feature type="compositionally biased region" description="Basic and acidic residues" evidence="1">
    <location>
        <begin position="86"/>
        <end position="113"/>
    </location>
</feature>
<organism evidence="2 3">
    <name type="scientific">Diplodia intermedia</name>
    <dbReference type="NCBI Taxonomy" id="856260"/>
    <lineage>
        <taxon>Eukaryota</taxon>
        <taxon>Fungi</taxon>
        <taxon>Dikarya</taxon>
        <taxon>Ascomycota</taxon>
        <taxon>Pezizomycotina</taxon>
        <taxon>Dothideomycetes</taxon>
        <taxon>Dothideomycetes incertae sedis</taxon>
        <taxon>Botryosphaeriales</taxon>
        <taxon>Botryosphaeriaceae</taxon>
        <taxon>Diplodia</taxon>
    </lineage>
</organism>
<accession>A0ABR3TDU2</accession>
<name>A0ABR3TDU2_9PEZI</name>
<feature type="region of interest" description="Disordered" evidence="1">
    <location>
        <begin position="1"/>
        <end position="160"/>
    </location>
</feature>
<evidence type="ECO:0000313" key="2">
    <source>
        <dbReference type="EMBL" id="KAL1637715.1"/>
    </source>
</evidence>
<evidence type="ECO:0000313" key="3">
    <source>
        <dbReference type="Proteomes" id="UP001521184"/>
    </source>
</evidence>
<proteinExistence type="predicted"/>
<comment type="caution">
    <text evidence="2">The sequence shown here is derived from an EMBL/GenBank/DDBJ whole genome shotgun (WGS) entry which is preliminary data.</text>
</comment>